<dbReference type="InterPro" id="IPR036318">
    <property type="entry name" value="FAD-bd_PCMH-like_sf"/>
</dbReference>
<evidence type="ECO:0000313" key="5">
    <source>
        <dbReference type="EMBL" id="MEA5256807.1"/>
    </source>
</evidence>
<gene>
    <name evidence="5" type="ORF">VB264_03355</name>
</gene>
<dbReference type="Gene3D" id="3.30.43.10">
    <property type="entry name" value="Uridine Diphospho-n-acetylenolpyruvylglucosamine Reductase, domain 2"/>
    <property type="match status" value="1"/>
</dbReference>
<sequence>MPLNTIIPISSDGFYHPASESEVISLVKYAYDNNLQIRCRGASHSIARAIYTDPGPGELPVPDKVSEENPPKGPNLNLIFDNLMSLTWIDNEKGIIEVDAGIHLGYDPMDPTGASTLANSLLYQTFLKGWTLSDLGGITHQTVSGFLSTGSAGGTTMYTIEENLLAFRVIDGQGNAEWVEKDSDLFNALGVSLGLLGVIVKVRMQLVPFFNIYGQQITTKTTYEECPIDLFGDGNATKPNYQQYLEKTPYSRMLWWPQKGVDRVVMWQAIRGINPPVFYPAPYEEFADTNLLTQIEQLGASVMFTTLGNNGFLKTWKKLQPSFKAFYNSIKSGILAVLLTVILYIILFPITLFFSIFKGVLWLLFPTIINLLQPLTKDGKAMLFMDYMWRSLPMDNEAGDILMGTEFTELWIPIEKTKEVMNLLKDFFEHDGRKATGTYSTEIYAGKASNFWLSPSYNRDVIRVDVFWYASNEGNPSVKGGFYEQYWELFEKNNIPFRLHWGKFAPSYDYKHWAEYLKSQTPKWDDFLMLRQQRDPKNIFFTDYFKLRFLGEK</sequence>
<keyword evidence="1" id="KW-0285">Flavoprotein</keyword>
<evidence type="ECO:0000259" key="4">
    <source>
        <dbReference type="PROSITE" id="PS51387"/>
    </source>
</evidence>
<dbReference type="InterPro" id="IPR016167">
    <property type="entry name" value="FAD-bd_PCMH_sub1"/>
</dbReference>
<keyword evidence="6" id="KW-1185">Reference proteome</keyword>
<dbReference type="InterPro" id="IPR016169">
    <property type="entry name" value="FAD-bd_PCMH_sub2"/>
</dbReference>
<name>A0ABU5QIC9_9BACT</name>
<feature type="transmembrane region" description="Helical" evidence="3">
    <location>
        <begin position="352"/>
        <end position="372"/>
    </location>
</feature>
<dbReference type="InterPro" id="IPR007173">
    <property type="entry name" value="ALO_C"/>
</dbReference>
<feature type="domain" description="FAD-binding PCMH-type" evidence="4">
    <location>
        <begin position="7"/>
        <end position="209"/>
    </location>
</feature>
<organism evidence="5 6">
    <name type="scientific">Arcicella aquatica</name>
    <dbReference type="NCBI Taxonomy" id="217141"/>
    <lineage>
        <taxon>Bacteria</taxon>
        <taxon>Pseudomonadati</taxon>
        <taxon>Bacteroidota</taxon>
        <taxon>Cytophagia</taxon>
        <taxon>Cytophagales</taxon>
        <taxon>Flectobacillaceae</taxon>
        <taxon>Arcicella</taxon>
    </lineage>
</organism>
<evidence type="ECO:0000256" key="3">
    <source>
        <dbReference type="SAM" id="Phobius"/>
    </source>
</evidence>
<keyword evidence="3" id="KW-0472">Membrane</keyword>
<dbReference type="EMBL" id="JAYFUL010000003">
    <property type="protein sequence ID" value="MEA5256807.1"/>
    <property type="molecule type" value="Genomic_DNA"/>
</dbReference>
<dbReference type="SUPFAM" id="SSF56176">
    <property type="entry name" value="FAD-binding/transporter-associated domain-like"/>
    <property type="match status" value="1"/>
</dbReference>
<keyword evidence="2" id="KW-0560">Oxidoreductase</keyword>
<accession>A0ABU5QIC9</accession>
<evidence type="ECO:0000256" key="1">
    <source>
        <dbReference type="ARBA" id="ARBA00022827"/>
    </source>
</evidence>
<proteinExistence type="predicted"/>
<feature type="transmembrane region" description="Helical" evidence="3">
    <location>
        <begin position="325"/>
        <end position="346"/>
    </location>
</feature>
<keyword evidence="3" id="KW-1133">Transmembrane helix</keyword>
<dbReference type="PANTHER" id="PTHR43762:SF1">
    <property type="entry name" value="D-ARABINONO-1,4-LACTONE OXIDASE"/>
    <property type="match status" value="1"/>
</dbReference>
<reference evidence="5 6" key="1">
    <citation type="submission" date="2023-12" db="EMBL/GenBank/DDBJ databases">
        <title>Novel species of the genus Arcicella isolated from rivers.</title>
        <authorList>
            <person name="Lu H."/>
        </authorList>
    </citation>
    <scope>NUCLEOTIDE SEQUENCE [LARGE SCALE GENOMIC DNA]</scope>
    <source>
        <strain evidence="5 6">LMG 21963</strain>
    </source>
</reference>
<evidence type="ECO:0000256" key="2">
    <source>
        <dbReference type="ARBA" id="ARBA00023002"/>
    </source>
</evidence>
<protein>
    <submittedName>
        <fullName evidence="5">D-arabinono-1,4-lactone oxidase</fullName>
    </submittedName>
</protein>
<keyword evidence="3" id="KW-0812">Transmembrane</keyword>
<comment type="caution">
    <text evidence="5">The sequence shown here is derived from an EMBL/GenBank/DDBJ whole genome shotgun (WGS) entry which is preliminary data.</text>
</comment>
<dbReference type="Gene3D" id="3.30.465.10">
    <property type="match status" value="1"/>
</dbReference>
<dbReference type="PROSITE" id="PS51387">
    <property type="entry name" value="FAD_PCMH"/>
    <property type="match status" value="1"/>
</dbReference>
<dbReference type="InterPro" id="IPR010031">
    <property type="entry name" value="FAD_lactone_oxidase-like"/>
</dbReference>
<dbReference type="Pfam" id="PF04030">
    <property type="entry name" value="ALO"/>
    <property type="match status" value="1"/>
</dbReference>
<dbReference type="InterPro" id="IPR016166">
    <property type="entry name" value="FAD-bd_PCMH"/>
</dbReference>
<dbReference type="Gene3D" id="3.30.70.2520">
    <property type="match status" value="1"/>
</dbReference>
<dbReference type="RefSeq" id="WP_323246759.1">
    <property type="nucleotide sequence ID" value="NZ_JAYFUL010000003.1"/>
</dbReference>
<evidence type="ECO:0000313" key="6">
    <source>
        <dbReference type="Proteomes" id="UP001304671"/>
    </source>
</evidence>
<dbReference type="PANTHER" id="PTHR43762">
    <property type="entry name" value="L-GULONOLACTONE OXIDASE"/>
    <property type="match status" value="1"/>
</dbReference>
<dbReference type="Proteomes" id="UP001304671">
    <property type="component" value="Unassembled WGS sequence"/>
</dbReference>
<keyword evidence="1" id="KW-0274">FAD</keyword>